<dbReference type="InterPro" id="IPR040442">
    <property type="entry name" value="Pyrv_kinase-like_dom_sf"/>
</dbReference>
<accession>A0A318FI86</accession>
<keyword evidence="15 17" id="KW-0460">Magnesium</keyword>
<dbReference type="GO" id="GO:0009401">
    <property type="term" value="P:phosphoenolpyruvate-dependent sugar phosphotransferase system"/>
    <property type="evidence" value="ECO:0007669"/>
    <property type="project" value="UniProtKB-KW"/>
</dbReference>
<evidence type="ECO:0000256" key="2">
    <source>
        <dbReference type="ARBA" id="ARBA00001946"/>
    </source>
</evidence>
<dbReference type="GO" id="GO:0005737">
    <property type="term" value="C:cytoplasm"/>
    <property type="evidence" value="ECO:0007669"/>
    <property type="project" value="UniProtKB-SubCell"/>
</dbReference>
<keyword evidence="8 17" id="KW-0813">Transport</keyword>
<feature type="domain" description="PEP-utilising enzyme C-terminal" evidence="22">
    <location>
        <begin position="261"/>
        <end position="537"/>
    </location>
</feature>
<dbReference type="InterPro" id="IPR050499">
    <property type="entry name" value="PEP-utilizing_PTS_enzyme"/>
</dbReference>
<evidence type="ECO:0000256" key="17">
    <source>
        <dbReference type="PIRNR" id="PIRNR000732"/>
    </source>
</evidence>
<feature type="domain" description="Phosphotransferase system enzyme I N-terminal" evidence="23">
    <location>
        <begin position="5"/>
        <end position="125"/>
    </location>
</feature>
<reference evidence="24 25" key="1">
    <citation type="submission" date="2018-05" db="EMBL/GenBank/DDBJ databases">
        <title>Freshwater and sediment microbial communities from various areas in North America, analyzing microbe dynamics in response to fracking.</title>
        <authorList>
            <person name="Lamendella R."/>
        </authorList>
    </citation>
    <scope>NUCLEOTIDE SEQUENCE [LARGE SCALE GENOMIC DNA]</scope>
    <source>
        <strain evidence="24 25">67</strain>
    </source>
</reference>
<evidence type="ECO:0000256" key="7">
    <source>
        <dbReference type="ARBA" id="ARBA00016544"/>
    </source>
</evidence>
<evidence type="ECO:0000256" key="15">
    <source>
        <dbReference type="ARBA" id="ARBA00022842"/>
    </source>
</evidence>
<dbReference type="Gene3D" id="3.20.20.60">
    <property type="entry name" value="Phosphoenolpyruvate-binding domains"/>
    <property type="match status" value="1"/>
</dbReference>
<dbReference type="PANTHER" id="PTHR46244">
    <property type="entry name" value="PHOSPHOENOLPYRUVATE-PROTEIN PHOSPHOTRANSFERASE"/>
    <property type="match status" value="1"/>
</dbReference>
<feature type="active site" description="Proton donor" evidence="18">
    <location>
        <position position="499"/>
    </location>
</feature>
<dbReference type="GO" id="GO:0016301">
    <property type="term" value="F:kinase activity"/>
    <property type="evidence" value="ECO:0007669"/>
    <property type="project" value="UniProtKB-KW"/>
</dbReference>
<comment type="similarity">
    <text evidence="5 17">Belongs to the PEP-utilizing enzyme family.</text>
</comment>
<gene>
    <name evidence="24" type="ORF">DET57_113123</name>
</gene>
<dbReference type="RefSeq" id="WP_110275519.1">
    <property type="nucleotide sequence ID" value="NZ_QJJG01000013.1"/>
</dbReference>
<keyword evidence="14 17" id="KW-0418">Kinase</keyword>
<dbReference type="InterPro" id="IPR006318">
    <property type="entry name" value="PTS_EI-like"/>
</dbReference>
<evidence type="ECO:0000256" key="11">
    <source>
        <dbReference type="ARBA" id="ARBA00022679"/>
    </source>
</evidence>
<dbReference type="InterPro" id="IPR015813">
    <property type="entry name" value="Pyrv/PenolPyrv_kinase-like_dom"/>
</dbReference>
<evidence type="ECO:0000313" key="24">
    <source>
        <dbReference type="EMBL" id="PXW42927.1"/>
    </source>
</evidence>
<evidence type="ECO:0000256" key="8">
    <source>
        <dbReference type="ARBA" id="ARBA00022448"/>
    </source>
</evidence>
<dbReference type="SUPFAM" id="SSF47831">
    <property type="entry name" value="Enzyme I of the PEP:sugar phosphotransferase system HPr-binding (sub)domain"/>
    <property type="match status" value="1"/>
</dbReference>
<dbReference type="EMBL" id="QJJG01000013">
    <property type="protein sequence ID" value="PXW42927.1"/>
    <property type="molecule type" value="Genomic_DNA"/>
</dbReference>
<proteinExistence type="inferred from homology"/>
<dbReference type="EC" id="2.7.3.9" evidence="6 17"/>
<feature type="binding site" evidence="19">
    <location>
        <position position="329"/>
    </location>
    <ligand>
        <name>phosphoenolpyruvate</name>
        <dbReference type="ChEBI" id="CHEBI:58702"/>
    </ligand>
</feature>
<dbReference type="PANTHER" id="PTHR46244:SF3">
    <property type="entry name" value="PHOSPHOENOLPYRUVATE-PROTEIN PHOSPHOTRANSFERASE"/>
    <property type="match status" value="1"/>
</dbReference>
<feature type="binding site" evidence="20">
    <location>
        <position position="452"/>
    </location>
    <ligand>
        <name>Mg(2+)</name>
        <dbReference type="ChEBI" id="CHEBI:18420"/>
    </ligand>
</feature>
<evidence type="ECO:0000256" key="9">
    <source>
        <dbReference type="ARBA" id="ARBA00022490"/>
    </source>
</evidence>
<evidence type="ECO:0000259" key="22">
    <source>
        <dbReference type="Pfam" id="PF02896"/>
    </source>
</evidence>
<dbReference type="GO" id="GO:0008965">
    <property type="term" value="F:phosphoenolpyruvate-protein phosphotransferase activity"/>
    <property type="evidence" value="ECO:0007669"/>
    <property type="project" value="UniProtKB-EC"/>
</dbReference>
<dbReference type="Pfam" id="PF00391">
    <property type="entry name" value="PEP-utilizers"/>
    <property type="match status" value="1"/>
</dbReference>
<keyword evidence="11 17" id="KW-0808">Transferase</keyword>
<dbReference type="Pfam" id="PF05524">
    <property type="entry name" value="PEP-utilisers_N"/>
    <property type="match status" value="1"/>
</dbReference>
<dbReference type="InterPro" id="IPR008279">
    <property type="entry name" value="PEP-util_enz_mobile_dom"/>
</dbReference>
<dbReference type="InterPro" id="IPR000121">
    <property type="entry name" value="PEP_util_C"/>
</dbReference>
<feature type="binding site" evidence="20">
    <location>
        <position position="428"/>
    </location>
    <ligand>
        <name>Mg(2+)</name>
        <dbReference type="ChEBI" id="CHEBI:18420"/>
    </ligand>
</feature>
<sequence>MYILNGIAASPGIAFCQIQVVRNNHRYAEYSDAREPSCEWDRFLTALQNCIESMAKFHQQARQQYTDDMAKIYKAYLLMLQDEDYIANIRENIFSDLCAELAVINETERLVGCLSKSKSIYLNQRVEDIRAIEKMLLDCLANKIIVELSDCPQKMIIVADELTPADTIVYNPEQLQGFITCRGGVTSHSVILAKELGIPAIVGVTMDLDSLVDGQPAIVDGDSGVIYVDPDEQCIARYQQLITQLAQRKAALRRFVIDAAHTPEKIAVCANITALSEAQRALEQYADGIGLVRTEFLYMNRDRFPDEDEQFHFYQSLALLMAQKEIVIRTLDIGGDKQADYIGIPAEENPFLGYRAVRYCLDNKDIFKQQLRAIIRASAFGRIKILIPMIATLEELWETKALIADIKQSLSMQQIAYDENIPVGIMIETPAAAMLADVFASRCDFFSIGSNDLTQYITASDRNNSKVQHLYQPHHPAVLRAIKQVIDAAKKHLIPVHVCGEIASNKNMLPFLIAAGVDELSVTPLSVPQVKYTVAKMATVKCESWLKSLLSTYEMEKIESLLSGMAKEIDVLEF</sequence>
<name>A0A318FI86_KLEOX</name>
<dbReference type="Gene3D" id="1.10.274.10">
    <property type="entry name" value="PtsI, HPr-binding domain"/>
    <property type="match status" value="1"/>
</dbReference>
<dbReference type="PRINTS" id="PR01736">
    <property type="entry name" value="PHPHTRNFRASE"/>
</dbReference>
<evidence type="ECO:0000256" key="16">
    <source>
        <dbReference type="ARBA" id="ARBA00033235"/>
    </source>
</evidence>
<keyword evidence="12 17" id="KW-0598">Phosphotransferase system</keyword>
<keyword evidence="9 17" id="KW-0963">Cytoplasm</keyword>
<dbReference type="InterPro" id="IPR036618">
    <property type="entry name" value="PtsI_HPr-bd_sf"/>
</dbReference>
<comment type="function">
    <text evidence="3 17">General (non sugar-specific) component of the phosphoenolpyruvate-dependent sugar phosphotransferase system (sugar PTS). This major carbohydrate active-transport system catalyzes the phosphorylation of incoming sugar substrates concomitantly with their translocation across the cell membrane. Enzyme I transfers the phosphoryl group from phosphoenolpyruvate (PEP) to the phosphoryl carrier protein (HPr).</text>
</comment>
<comment type="cofactor">
    <cofactor evidence="2 17 20">
        <name>Mg(2+)</name>
        <dbReference type="ChEBI" id="CHEBI:18420"/>
    </cofactor>
</comment>
<dbReference type="InterPro" id="IPR008731">
    <property type="entry name" value="PTS_EIN"/>
</dbReference>
<evidence type="ECO:0000256" key="19">
    <source>
        <dbReference type="PIRSR" id="PIRSR000732-2"/>
    </source>
</evidence>
<evidence type="ECO:0000256" key="12">
    <source>
        <dbReference type="ARBA" id="ARBA00022683"/>
    </source>
</evidence>
<dbReference type="Gene3D" id="3.50.30.10">
    <property type="entry name" value="Phosphohistidine domain"/>
    <property type="match status" value="1"/>
</dbReference>
<evidence type="ECO:0000256" key="1">
    <source>
        <dbReference type="ARBA" id="ARBA00000683"/>
    </source>
</evidence>
<comment type="catalytic activity">
    <reaction evidence="1 17">
        <text>L-histidyl-[protein] + phosphoenolpyruvate = N(pros)-phospho-L-histidyl-[protein] + pyruvate</text>
        <dbReference type="Rhea" id="RHEA:23880"/>
        <dbReference type="Rhea" id="RHEA-COMP:9745"/>
        <dbReference type="Rhea" id="RHEA-COMP:9746"/>
        <dbReference type="ChEBI" id="CHEBI:15361"/>
        <dbReference type="ChEBI" id="CHEBI:29979"/>
        <dbReference type="ChEBI" id="CHEBI:58702"/>
        <dbReference type="ChEBI" id="CHEBI:64837"/>
        <dbReference type="EC" id="2.7.3.9"/>
    </reaction>
</comment>
<evidence type="ECO:0000256" key="6">
    <source>
        <dbReference type="ARBA" id="ARBA00012232"/>
    </source>
</evidence>
<feature type="binding site" evidence="19">
    <location>
        <position position="462"/>
    </location>
    <ligand>
        <name>phosphoenolpyruvate</name>
        <dbReference type="ChEBI" id="CHEBI:58702"/>
    </ligand>
</feature>
<evidence type="ECO:0000256" key="18">
    <source>
        <dbReference type="PIRSR" id="PIRSR000732-1"/>
    </source>
</evidence>
<dbReference type="SUPFAM" id="SSF51621">
    <property type="entry name" value="Phosphoenolpyruvate/pyruvate domain"/>
    <property type="match status" value="1"/>
</dbReference>
<evidence type="ECO:0000256" key="13">
    <source>
        <dbReference type="ARBA" id="ARBA00022723"/>
    </source>
</evidence>
<feature type="binding site" evidence="19">
    <location>
        <position position="293"/>
    </location>
    <ligand>
        <name>phosphoenolpyruvate</name>
        <dbReference type="ChEBI" id="CHEBI:58702"/>
    </ligand>
</feature>
<dbReference type="NCBIfam" id="TIGR01417">
    <property type="entry name" value="PTS_I_fam"/>
    <property type="match status" value="1"/>
</dbReference>
<dbReference type="SUPFAM" id="SSF52009">
    <property type="entry name" value="Phosphohistidine domain"/>
    <property type="match status" value="1"/>
</dbReference>
<feature type="binding site" evidence="19">
    <location>
        <begin position="451"/>
        <end position="452"/>
    </location>
    <ligand>
        <name>phosphoenolpyruvate</name>
        <dbReference type="ChEBI" id="CHEBI:58702"/>
    </ligand>
</feature>
<feature type="domain" description="PEP-utilising enzyme mobile" evidence="21">
    <location>
        <begin position="152"/>
        <end position="224"/>
    </location>
</feature>
<keyword evidence="13 17" id="KW-0479">Metal-binding</keyword>
<dbReference type="Pfam" id="PF02896">
    <property type="entry name" value="PEP-utilizers_C"/>
    <property type="match status" value="1"/>
</dbReference>
<evidence type="ECO:0000256" key="10">
    <source>
        <dbReference type="ARBA" id="ARBA00022597"/>
    </source>
</evidence>
<dbReference type="Proteomes" id="UP000247485">
    <property type="component" value="Unassembled WGS sequence"/>
</dbReference>
<evidence type="ECO:0000313" key="25">
    <source>
        <dbReference type="Proteomes" id="UP000247485"/>
    </source>
</evidence>
<evidence type="ECO:0000259" key="21">
    <source>
        <dbReference type="Pfam" id="PF00391"/>
    </source>
</evidence>
<feature type="active site" description="Tele-phosphohistidine intermediate" evidence="18">
    <location>
        <position position="188"/>
    </location>
</feature>
<keyword evidence="10 17" id="KW-0762">Sugar transport</keyword>
<comment type="caution">
    <text evidence="24">The sequence shown here is derived from an EMBL/GenBank/DDBJ whole genome shotgun (WGS) entry which is preliminary data.</text>
</comment>
<evidence type="ECO:0000256" key="5">
    <source>
        <dbReference type="ARBA" id="ARBA00007837"/>
    </source>
</evidence>
<comment type="subcellular location">
    <subcellularLocation>
        <location evidence="4 17">Cytoplasm</location>
    </subcellularLocation>
</comment>
<evidence type="ECO:0000256" key="3">
    <source>
        <dbReference type="ARBA" id="ARBA00002728"/>
    </source>
</evidence>
<evidence type="ECO:0000256" key="4">
    <source>
        <dbReference type="ARBA" id="ARBA00004496"/>
    </source>
</evidence>
<evidence type="ECO:0000256" key="14">
    <source>
        <dbReference type="ARBA" id="ARBA00022777"/>
    </source>
</evidence>
<evidence type="ECO:0000259" key="23">
    <source>
        <dbReference type="Pfam" id="PF05524"/>
    </source>
</evidence>
<evidence type="ECO:0000256" key="20">
    <source>
        <dbReference type="PIRSR" id="PIRSR000732-3"/>
    </source>
</evidence>
<dbReference type="InterPro" id="IPR024692">
    <property type="entry name" value="PTS_EI"/>
</dbReference>
<dbReference type="AlphaFoldDB" id="A0A318FI86"/>
<protein>
    <recommendedName>
        <fullName evidence="7 17">Phosphoenolpyruvate-protein phosphotransferase</fullName>
        <ecNumber evidence="6 17">2.7.3.9</ecNumber>
    </recommendedName>
    <alternativeName>
        <fullName evidence="16 17">Phosphotransferase system, enzyme I</fullName>
    </alternativeName>
</protein>
<dbReference type="InterPro" id="IPR036637">
    <property type="entry name" value="Phosphohistidine_dom_sf"/>
</dbReference>
<organism evidence="24 25">
    <name type="scientific">Klebsiella oxytoca</name>
    <dbReference type="NCBI Taxonomy" id="571"/>
    <lineage>
        <taxon>Bacteria</taxon>
        <taxon>Pseudomonadati</taxon>
        <taxon>Pseudomonadota</taxon>
        <taxon>Gammaproteobacteria</taxon>
        <taxon>Enterobacterales</taxon>
        <taxon>Enterobacteriaceae</taxon>
        <taxon>Klebsiella/Raoultella group</taxon>
        <taxon>Klebsiella</taxon>
    </lineage>
</organism>
<dbReference type="PIRSF" id="PIRSF000732">
    <property type="entry name" value="PTS_enzyme_I"/>
    <property type="match status" value="1"/>
</dbReference>
<dbReference type="GO" id="GO:0046872">
    <property type="term" value="F:metal ion binding"/>
    <property type="evidence" value="ECO:0007669"/>
    <property type="project" value="UniProtKB-KW"/>
</dbReference>